<dbReference type="FunFam" id="1.20.272.10:FF:000011">
    <property type="entry name" value="Replication factor C subunit 2"/>
    <property type="match status" value="1"/>
</dbReference>
<protein>
    <submittedName>
        <fullName evidence="10">AAA domain-containing protein</fullName>
    </submittedName>
</protein>
<dbReference type="PANTHER" id="PTHR11669:SF20">
    <property type="entry name" value="REPLICATION FACTOR C SUBUNIT 4"/>
    <property type="match status" value="1"/>
</dbReference>
<dbReference type="GO" id="GO:0005524">
    <property type="term" value="F:ATP binding"/>
    <property type="evidence" value="ECO:0007669"/>
    <property type="project" value="UniProtKB-KW"/>
</dbReference>
<keyword evidence="6" id="KW-0539">Nucleus</keyword>
<dbReference type="Gene3D" id="1.10.8.60">
    <property type="match status" value="1"/>
</dbReference>
<dbReference type="GO" id="GO:0005663">
    <property type="term" value="C:DNA replication factor C complex"/>
    <property type="evidence" value="ECO:0007669"/>
    <property type="project" value="TreeGrafter"/>
</dbReference>
<evidence type="ECO:0000256" key="1">
    <source>
        <dbReference type="ARBA" id="ARBA00004123"/>
    </source>
</evidence>
<dbReference type="AlphaFoldDB" id="A0A7E4VHZ5"/>
<comment type="similarity">
    <text evidence="2">Belongs to the activator 1 small subunits family.</text>
</comment>
<evidence type="ECO:0000256" key="3">
    <source>
        <dbReference type="ARBA" id="ARBA00022705"/>
    </source>
</evidence>
<sequence length="349" mass="38398">MHSFFTKASGSGPAKKSKEPAYNASKPWVEKYRPKKVDDLVAQDEVVAVLKKCIQGADLPNLLFYGPPGTGKTSAAVALCCQLFRSADSYKDRVLELNASDERGIDVVRNRIKNFARQTVNTHLTDVAIPGLRIIILDEADAMTNAAQSALRRTMETESQSTRFFLICNYVSRIIEPLTSRCAKFRFKPLTQGNQIDRLRLICSNESIDIEEDAYDTLIGISGGDLRKSITILQSISSSGKRITSDDVRELSGVVPVEMVDRLLAVCYSNDFNALQKVVKQFRAGGYGITPLLLQLSDVLIADDGIKSATKARIFTKIGEIEKNLHDGSSEYLALLQTATAVQEQLANA</sequence>
<reference evidence="10" key="2">
    <citation type="submission" date="2020-10" db="UniProtKB">
        <authorList>
            <consortium name="WormBaseParasite"/>
        </authorList>
    </citation>
    <scope>IDENTIFICATION</scope>
</reference>
<evidence type="ECO:0000313" key="10">
    <source>
        <dbReference type="WBParaSite" id="Pan_g21203.t1"/>
    </source>
</evidence>
<evidence type="ECO:0000256" key="5">
    <source>
        <dbReference type="ARBA" id="ARBA00022840"/>
    </source>
</evidence>
<reference evidence="9" key="1">
    <citation type="journal article" date="2013" name="Genetics">
        <title>The draft genome and transcriptome of Panagrellus redivivus are shaped by the harsh demands of a free-living lifestyle.</title>
        <authorList>
            <person name="Srinivasan J."/>
            <person name="Dillman A.R."/>
            <person name="Macchietto M.G."/>
            <person name="Heikkinen L."/>
            <person name="Lakso M."/>
            <person name="Fracchia K.M."/>
            <person name="Antoshechkin I."/>
            <person name="Mortazavi A."/>
            <person name="Wong G."/>
            <person name="Sternberg P.W."/>
        </authorList>
    </citation>
    <scope>NUCLEOTIDE SEQUENCE [LARGE SCALE GENOMIC DNA]</scope>
    <source>
        <strain evidence="9">MT8872</strain>
    </source>
</reference>
<dbReference type="GO" id="GO:0005634">
    <property type="term" value="C:nucleus"/>
    <property type="evidence" value="ECO:0007669"/>
    <property type="project" value="UniProtKB-SubCell"/>
</dbReference>
<keyword evidence="4" id="KW-0547">Nucleotide-binding</keyword>
<dbReference type="InterPro" id="IPR003959">
    <property type="entry name" value="ATPase_AAA_core"/>
</dbReference>
<evidence type="ECO:0000256" key="6">
    <source>
        <dbReference type="ARBA" id="ARBA00023242"/>
    </source>
</evidence>
<name>A0A7E4VHZ5_PANRE</name>
<dbReference type="Pfam" id="PF21960">
    <property type="entry name" value="RCF1-5-like_lid"/>
    <property type="match status" value="1"/>
</dbReference>
<dbReference type="CDD" id="cd18140">
    <property type="entry name" value="HLD_clamp_RFC"/>
    <property type="match status" value="1"/>
</dbReference>
<feature type="domain" description="AAA+ ATPase" evidence="8">
    <location>
        <begin position="58"/>
        <end position="197"/>
    </location>
</feature>
<dbReference type="SUPFAM" id="SSF52540">
    <property type="entry name" value="P-loop containing nucleoside triphosphate hydrolases"/>
    <property type="match status" value="1"/>
</dbReference>
<dbReference type="PANTHER" id="PTHR11669">
    <property type="entry name" value="REPLICATION FACTOR C / DNA POLYMERASE III GAMMA-TAU SUBUNIT"/>
    <property type="match status" value="1"/>
</dbReference>
<dbReference type="GO" id="GO:0003677">
    <property type="term" value="F:DNA binding"/>
    <property type="evidence" value="ECO:0007669"/>
    <property type="project" value="InterPro"/>
</dbReference>
<keyword evidence="3" id="KW-0235">DNA replication</keyword>
<dbReference type="Pfam" id="PF00004">
    <property type="entry name" value="AAA"/>
    <property type="match status" value="1"/>
</dbReference>
<comment type="subcellular location">
    <subcellularLocation>
        <location evidence="1">Nucleus</location>
    </subcellularLocation>
</comment>
<dbReference type="SMART" id="SM00382">
    <property type="entry name" value="AAA"/>
    <property type="match status" value="1"/>
</dbReference>
<evidence type="ECO:0000256" key="4">
    <source>
        <dbReference type="ARBA" id="ARBA00022741"/>
    </source>
</evidence>
<dbReference type="InterPro" id="IPR013748">
    <property type="entry name" value="Rep_factorC_C"/>
</dbReference>
<feature type="region of interest" description="Disordered" evidence="7">
    <location>
        <begin position="1"/>
        <end position="23"/>
    </location>
</feature>
<dbReference type="Proteomes" id="UP000492821">
    <property type="component" value="Unassembled WGS sequence"/>
</dbReference>
<dbReference type="NCBIfam" id="NF001679">
    <property type="entry name" value="PRK00440.1"/>
    <property type="match status" value="1"/>
</dbReference>
<organism evidence="9 10">
    <name type="scientific">Panagrellus redivivus</name>
    <name type="common">Microworm</name>
    <dbReference type="NCBI Taxonomy" id="6233"/>
    <lineage>
        <taxon>Eukaryota</taxon>
        <taxon>Metazoa</taxon>
        <taxon>Ecdysozoa</taxon>
        <taxon>Nematoda</taxon>
        <taxon>Chromadorea</taxon>
        <taxon>Rhabditida</taxon>
        <taxon>Tylenchina</taxon>
        <taxon>Panagrolaimomorpha</taxon>
        <taxon>Panagrolaimoidea</taxon>
        <taxon>Panagrolaimidae</taxon>
        <taxon>Panagrellus</taxon>
    </lineage>
</organism>
<dbReference type="InterPro" id="IPR047854">
    <property type="entry name" value="RFC_lid"/>
</dbReference>
<dbReference type="GO" id="GO:0003689">
    <property type="term" value="F:DNA clamp loader activity"/>
    <property type="evidence" value="ECO:0007669"/>
    <property type="project" value="TreeGrafter"/>
</dbReference>
<dbReference type="WBParaSite" id="Pan_g21203.t1">
    <property type="protein sequence ID" value="Pan_g21203.t1"/>
    <property type="gene ID" value="Pan_g21203"/>
</dbReference>
<dbReference type="GO" id="GO:0006261">
    <property type="term" value="P:DNA-templated DNA replication"/>
    <property type="evidence" value="ECO:0007669"/>
    <property type="project" value="TreeGrafter"/>
</dbReference>
<dbReference type="FunFam" id="3.40.50.300:FF:000129">
    <property type="entry name" value="Replication factor C subunit 5"/>
    <property type="match status" value="1"/>
</dbReference>
<keyword evidence="9" id="KW-1185">Reference proteome</keyword>
<proteinExistence type="inferred from homology"/>
<dbReference type="InterPro" id="IPR050238">
    <property type="entry name" value="DNA_Rep/Repair_Clamp_Loader"/>
</dbReference>
<dbReference type="CDD" id="cd00009">
    <property type="entry name" value="AAA"/>
    <property type="match status" value="1"/>
</dbReference>
<dbReference type="GO" id="GO:0016887">
    <property type="term" value="F:ATP hydrolysis activity"/>
    <property type="evidence" value="ECO:0007669"/>
    <property type="project" value="InterPro"/>
</dbReference>
<accession>A0A7E4VHZ5</accession>
<dbReference type="InterPro" id="IPR027417">
    <property type="entry name" value="P-loop_NTPase"/>
</dbReference>
<evidence type="ECO:0000256" key="2">
    <source>
        <dbReference type="ARBA" id="ARBA00005378"/>
    </source>
</evidence>
<dbReference type="Gene3D" id="1.20.272.10">
    <property type="match status" value="1"/>
</dbReference>
<dbReference type="SUPFAM" id="SSF48019">
    <property type="entry name" value="post-AAA+ oligomerization domain-like"/>
    <property type="match status" value="1"/>
</dbReference>
<evidence type="ECO:0000259" key="8">
    <source>
        <dbReference type="SMART" id="SM00382"/>
    </source>
</evidence>
<dbReference type="Gene3D" id="3.40.50.300">
    <property type="entry name" value="P-loop containing nucleotide triphosphate hydrolases"/>
    <property type="match status" value="1"/>
</dbReference>
<dbReference type="InterPro" id="IPR003593">
    <property type="entry name" value="AAA+_ATPase"/>
</dbReference>
<dbReference type="InterPro" id="IPR008921">
    <property type="entry name" value="DNA_pol3_clamp-load_cplx_C"/>
</dbReference>
<dbReference type="GO" id="GO:0006281">
    <property type="term" value="P:DNA repair"/>
    <property type="evidence" value="ECO:0007669"/>
    <property type="project" value="TreeGrafter"/>
</dbReference>
<evidence type="ECO:0000313" key="9">
    <source>
        <dbReference type="Proteomes" id="UP000492821"/>
    </source>
</evidence>
<evidence type="ECO:0000256" key="7">
    <source>
        <dbReference type="SAM" id="MobiDB-lite"/>
    </source>
</evidence>
<dbReference type="Pfam" id="PF08542">
    <property type="entry name" value="Rep_fac_C"/>
    <property type="match status" value="1"/>
</dbReference>
<keyword evidence="5" id="KW-0067">ATP-binding</keyword>